<keyword evidence="2" id="KW-0808">Transferase</keyword>
<proteinExistence type="predicted"/>
<protein>
    <submittedName>
        <fullName evidence="2">Polysaccharide pyruvyl transferase</fullName>
    </submittedName>
</protein>
<dbReference type="Pfam" id="PF04230">
    <property type="entry name" value="PS_pyruv_trans"/>
    <property type="match status" value="1"/>
</dbReference>
<evidence type="ECO:0000313" key="2">
    <source>
        <dbReference type="EMBL" id="RYQ17667.1"/>
    </source>
</evidence>
<comment type="caution">
    <text evidence="2">The sequence shown here is derived from an EMBL/GenBank/DDBJ whole genome shotgun (WGS) entry which is preliminary data.</text>
</comment>
<dbReference type="RefSeq" id="WP_129864677.1">
    <property type="nucleotide sequence ID" value="NZ_RYUM01000021.1"/>
</dbReference>
<organism evidence="2 3">
    <name type="scientific">Bifidobacterium pseudolongum subsp. globosum</name>
    <dbReference type="NCBI Taxonomy" id="1690"/>
    <lineage>
        <taxon>Bacteria</taxon>
        <taxon>Bacillati</taxon>
        <taxon>Actinomycetota</taxon>
        <taxon>Actinomycetes</taxon>
        <taxon>Bifidobacteriales</taxon>
        <taxon>Bifidobacteriaceae</taxon>
        <taxon>Bifidobacterium</taxon>
    </lineage>
</organism>
<gene>
    <name evidence="2" type="ORF">PG2071B_1510</name>
</gene>
<reference evidence="2 3" key="1">
    <citation type="submission" date="2018-12" db="EMBL/GenBank/DDBJ databases">
        <title>Unveiling genomic diversity among members of the Bifidobacterium pseudolongum species, a widely distributed gut commensal of the animal kingdom.</title>
        <authorList>
            <person name="Lugli G.A."/>
            <person name="Duranti S."/>
            <person name="Albert K."/>
            <person name="Mancabelli L."/>
            <person name="Napoli S."/>
            <person name="Viappiani A."/>
            <person name="Anzalone R."/>
            <person name="Longhi G."/>
            <person name="Milani C."/>
            <person name="Turroni F."/>
            <person name="Alessandri G."/>
            <person name="Sela D.A."/>
            <person name="Van Sinderen D."/>
            <person name="Ventura M."/>
        </authorList>
    </citation>
    <scope>NUCLEOTIDE SEQUENCE [LARGE SCALE GENOMIC DNA]</scope>
    <source>
        <strain evidence="2 3">2071B</strain>
    </source>
</reference>
<evidence type="ECO:0000313" key="3">
    <source>
        <dbReference type="Proteomes" id="UP000291187"/>
    </source>
</evidence>
<sequence>MPKIGILTFVNTLNYGAALQCHALYEYLNGMGFDVEVIDYNNKEIEGAYRLPSPQDIHSVKEFVTFPFRYMLRKKWKKNFNQYDTAMKSFHVKSISEINGRYDAVIVGSDQVWNLRLTGDDWSYYLSGVKNTKKISYAASFGNTNFSKKQIEKINQLLSTFNALSLREQQGVEFCESLGYSATQVLDPTLLQNTRFWAQQEKSIAHPERYVLVYAVGLKDKVLQEARKIAASIDAKIVYINSPYEGAMPIKGVKNVYALDPRQFVYLFMRASFVVTSSFHGVCFSLIGKKNFKAIIHSGVDNTNSRIVSLVENLGISHVLDLSSNETINYVDVDSKMKEKRCASQKFIQENI</sequence>
<dbReference type="Proteomes" id="UP000291187">
    <property type="component" value="Unassembled WGS sequence"/>
</dbReference>
<accession>A0A4Q5A4U3</accession>
<dbReference type="InterPro" id="IPR007345">
    <property type="entry name" value="Polysacch_pyruvyl_Trfase"/>
</dbReference>
<feature type="domain" description="Polysaccharide pyruvyl transferase" evidence="1">
    <location>
        <begin position="14"/>
        <end position="292"/>
    </location>
</feature>
<dbReference type="AlphaFoldDB" id="A0A4Q5A4U3"/>
<dbReference type="GO" id="GO:0016740">
    <property type="term" value="F:transferase activity"/>
    <property type="evidence" value="ECO:0007669"/>
    <property type="project" value="UniProtKB-KW"/>
</dbReference>
<dbReference type="EMBL" id="RYUM01000021">
    <property type="protein sequence ID" value="RYQ17667.1"/>
    <property type="molecule type" value="Genomic_DNA"/>
</dbReference>
<evidence type="ECO:0000259" key="1">
    <source>
        <dbReference type="Pfam" id="PF04230"/>
    </source>
</evidence>
<name>A0A4Q5A4U3_9BIFI</name>